<dbReference type="EMBL" id="CP089391">
    <property type="protein sequence ID" value="WBL77790.1"/>
    <property type="molecule type" value="Genomic_DNA"/>
</dbReference>
<evidence type="ECO:0000256" key="6">
    <source>
        <dbReference type="ARBA" id="ARBA00022801"/>
    </source>
</evidence>
<accession>A0ABY7MH91</accession>
<organism evidence="9 10">
    <name type="scientific">Bradyrhizobium xenonodulans</name>
    <dbReference type="NCBI Taxonomy" id="2736875"/>
    <lineage>
        <taxon>Bacteria</taxon>
        <taxon>Pseudomonadati</taxon>
        <taxon>Pseudomonadota</taxon>
        <taxon>Alphaproteobacteria</taxon>
        <taxon>Hyphomicrobiales</taxon>
        <taxon>Nitrobacteraceae</taxon>
        <taxon>Bradyrhizobium</taxon>
    </lineage>
</organism>
<keyword evidence="5" id="KW-0554">One-carbon metabolism</keyword>
<dbReference type="InterPro" id="IPR020602">
    <property type="entry name" value="GTP_CycHdrlase_I_dom"/>
</dbReference>
<evidence type="ECO:0000256" key="4">
    <source>
        <dbReference type="ARBA" id="ARBA00012715"/>
    </source>
</evidence>
<evidence type="ECO:0000256" key="2">
    <source>
        <dbReference type="ARBA" id="ARBA00005080"/>
    </source>
</evidence>
<dbReference type="SUPFAM" id="SSF55620">
    <property type="entry name" value="Tetrahydrobiopterin biosynthesis enzymes-like"/>
    <property type="match status" value="1"/>
</dbReference>
<evidence type="ECO:0000256" key="3">
    <source>
        <dbReference type="ARBA" id="ARBA00011857"/>
    </source>
</evidence>
<dbReference type="RefSeq" id="WP_270163083.1">
    <property type="nucleotide sequence ID" value="NZ_CP089391.1"/>
</dbReference>
<evidence type="ECO:0000256" key="1">
    <source>
        <dbReference type="ARBA" id="ARBA00001052"/>
    </source>
</evidence>
<comment type="subunit">
    <text evidence="3">Toroid-shaped homodecamer, composed of two pentamers of five dimers.</text>
</comment>
<sequence>MSFAPNANIAKHLLPGDIEVIQTEVERHMQAVLDALVIDTNHDHNTQGTAKRIAKMYVREVFAGRFEAAPEVTECQNDSGLDAVYSLGPIAVRSACAHHLVPVTGRIWVGVLPGDKLIGISKFVRLANWILSRPHLQEEATLMLADELEGRLKPKGLAVVLKAQHQCMVWRGVRETGTIMTTSIMRGAFRDSKAMRTEFMAQIKD</sequence>
<protein>
    <recommendedName>
        <fullName evidence="4">GTP cyclohydrolase I</fullName>
        <ecNumber evidence="4">3.5.4.16</ecNumber>
    </recommendedName>
</protein>
<comment type="catalytic activity">
    <reaction evidence="1">
        <text>GTP + H2O = 7,8-dihydroneopterin 3'-triphosphate + formate + H(+)</text>
        <dbReference type="Rhea" id="RHEA:17473"/>
        <dbReference type="ChEBI" id="CHEBI:15377"/>
        <dbReference type="ChEBI" id="CHEBI:15378"/>
        <dbReference type="ChEBI" id="CHEBI:15740"/>
        <dbReference type="ChEBI" id="CHEBI:37565"/>
        <dbReference type="ChEBI" id="CHEBI:58462"/>
        <dbReference type="EC" id="3.5.4.16"/>
    </reaction>
</comment>
<proteinExistence type="predicted"/>
<comment type="pathway">
    <text evidence="2">Cofactor biosynthesis; 7,8-dihydroneopterin triphosphate biosynthesis; 7,8-dihydroneopterin triphosphate from GTP: step 1/1.</text>
</comment>
<evidence type="ECO:0000313" key="10">
    <source>
        <dbReference type="Proteomes" id="UP001179614"/>
    </source>
</evidence>
<keyword evidence="6" id="KW-0378">Hydrolase</keyword>
<name>A0ABY7MH91_9BRAD</name>
<evidence type="ECO:0000259" key="8">
    <source>
        <dbReference type="Pfam" id="PF01227"/>
    </source>
</evidence>
<keyword evidence="10" id="KW-1185">Reference proteome</keyword>
<dbReference type="Pfam" id="PF01227">
    <property type="entry name" value="GTP_cyclohydroI"/>
    <property type="match status" value="1"/>
</dbReference>
<keyword evidence="7" id="KW-0342">GTP-binding</keyword>
<feature type="domain" description="GTP cyclohydrolase I" evidence="8">
    <location>
        <begin position="26"/>
        <end position="203"/>
    </location>
</feature>
<dbReference type="Gene3D" id="1.10.286.10">
    <property type="match status" value="1"/>
</dbReference>
<dbReference type="EC" id="3.5.4.16" evidence="4"/>
<dbReference type="Proteomes" id="UP001179614">
    <property type="component" value="Chromosome"/>
</dbReference>
<reference evidence="9" key="1">
    <citation type="submission" date="2021-12" db="EMBL/GenBank/DDBJ databases">
        <title>Bradyrhizobium xenonodulans sp. nov.</title>
        <authorList>
            <person name="Claassens R."/>
            <person name="Venter S.N."/>
            <person name="Beukes C.W."/>
            <person name="Stepkowski T."/>
            <person name="Steenkamp E.T."/>
        </authorList>
    </citation>
    <scope>NUCLEOTIDE SEQUENCE</scope>
    <source>
        <strain evidence="9">14AB</strain>
    </source>
</reference>
<gene>
    <name evidence="9" type="ORF">I3J27_33055</name>
</gene>
<dbReference type="InterPro" id="IPR043133">
    <property type="entry name" value="GTP-CH-I_C/QueF"/>
</dbReference>
<dbReference type="PANTHER" id="PTHR11109:SF7">
    <property type="entry name" value="GTP CYCLOHYDROLASE 1"/>
    <property type="match status" value="1"/>
</dbReference>
<evidence type="ECO:0000256" key="7">
    <source>
        <dbReference type="ARBA" id="ARBA00023134"/>
    </source>
</evidence>
<keyword evidence="7" id="KW-0547">Nucleotide-binding</keyword>
<dbReference type="PANTHER" id="PTHR11109">
    <property type="entry name" value="GTP CYCLOHYDROLASE I"/>
    <property type="match status" value="1"/>
</dbReference>
<dbReference type="Gene3D" id="3.30.1130.10">
    <property type="match status" value="1"/>
</dbReference>
<dbReference type="InterPro" id="IPR001474">
    <property type="entry name" value="GTP_CycHdrlase_I"/>
</dbReference>
<evidence type="ECO:0000256" key="5">
    <source>
        <dbReference type="ARBA" id="ARBA00022563"/>
    </source>
</evidence>
<dbReference type="InterPro" id="IPR043134">
    <property type="entry name" value="GTP-CH-I_N"/>
</dbReference>
<evidence type="ECO:0000313" key="9">
    <source>
        <dbReference type="EMBL" id="WBL77790.1"/>
    </source>
</evidence>